<evidence type="ECO:0000313" key="3">
    <source>
        <dbReference type="Proteomes" id="UP001165060"/>
    </source>
</evidence>
<comment type="caution">
    <text evidence="2">The sequence shown here is derived from an EMBL/GenBank/DDBJ whole genome shotgun (WGS) entry which is preliminary data.</text>
</comment>
<dbReference type="Proteomes" id="UP001165060">
    <property type="component" value="Unassembled WGS sequence"/>
</dbReference>
<organism evidence="2 3">
    <name type="scientific">Tetraparma gracilis</name>
    <dbReference type="NCBI Taxonomy" id="2962635"/>
    <lineage>
        <taxon>Eukaryota</taxon>
        <taxon>Sar</taxon>
        <taxon>Stramenopiles</taxon>
        <taxon>Ochrophyta</taxon>
        <taxon>Bolidophyceae</taxon>
        <taxon>Parmales</taxon>
        <taxon>Triparmaceae</taxon>
        <taxon>Tetraparma</taxon>
    </lineage>
</organism>
<sequence>MAEFAAAAPNPNIPSASASNPGGTAAAAAATAASLTPEVLAHGAAIGVNVAELHKKYLSKKLAASITSNDENQIKIKQQLEDAERMREKERQYALKEAGGAEQQTEEKKVQTTKRLDRLVICARCGGQGMYKQHYNYTVKDVNCDECEGEGLLYRDDSGQLVVKSKAPEAGIGGDEKKYGGMTDDIAMELAKNCGVRKDDSDPLKLNEGNLDLDLPPPF</sequence>
<keyword evidence="3" id="KW-1185">Reference proteome</keyword>
<feature type="region of interest" description="Disordered" evidence="1">
    <location>
        <begin position="1"/>
        <end position="27"/>
    </location>
</feature>
<accession>A0ABQ6NCD0</accession>
<evidence type="ECO:0000256" key="1">
    <source>
        <dbReference type="SAM" id="MobiDB-lite"/>
    </source>
</evidence>
<gene>
    <name evidence="2" type="ORF">TeGR_g13596</name>
</gene>
<reference evidence="2 3" key="1">
    <citation type="journal article" date="2023" name="Commun. Biol.">
        <title>Genome analysis of Parmales, the sister group of diatoms, reveals the evolutionary specialization of diatoms from phago-mixotrophs to photoautotrophs.</title>
        <authorList>
            <person name="Ban H."/>
            <person name="Sato S."/>
            <person name="Yoshikawa S."/>
            <person name="Yamada K."/>
            <person name="Nakamura Y."/>
            <person name="Ichinomiya M."/>
            <person name="Sato N."/>
            <person name="Blanc-Mathieu R."/>
            <person name="Endo H."/>
            <person name="Kuwata A."/>
            <person name="Ogata H."/>
        </authorList>
    </citation>
    <scope>NUCLEOTIDE SEQUENCE [LARGE SCALE GENOMIC DNA]</scope>
</reference>
<name>A0ABQ6NCD0_9STRA</name>
<proteinExistence type="predicted"/>
<dbReference type="SUPFAM" id="SSF57938">
    <property type="entry name" value="DnaJ/Hsp40 cysteine-rich domain"/>
    <property type="match status" value="1"/>
</dbReference>
<protein>
    <submittedName>
        <fullName evidence="2">Uncharacterized protein</fullName>
    </submittedName>
</protein>
<dbReference type="EMBL" id="BRYB01006785">
    <property type="protein sequence ID" value="GMI56845.1"/>
    <property type="molecule type" value="Genomic_DNA"/>
</dbReference>
<evidence type="ECO:0000313" key="2">
    <source>
        <dbReference type="EMBL" id="GMI56845.1"/>
    </source>
</evidence>
<dbReference type="InterPro" id="IPR036410">
    <property type="entry name" value="HSP_DnaJ_Cys-rich_dom_sf"/>
</dbReference>